<evidence type="ECO:0000313" key="1">
    <source>
        <dbReference type="EMBL" id="GGB97019.1"/>
    </source>
</evidence>
<accession>A0A916X503</accession>
<dbReference type="InterPro" id="IPR053143">
    <property type="entry name" value="Arylsulfate_ST"/>
</dbReference>
<dbReference type="PANTHER" id="PTHR35340">
    <property type="entry name" value="PQQ ENZYME REPEAT PROTEIN-RELATED"/>
    <property type="match status" value="1"/>
</dbReference>
<dbReference type="PANTHER" id="PTHR35340:SF5">
    <property type="entry name" value="ASST-DOMAIN-CONTAINING PROTEIN"/>
    <property type="match status" value="1"/>
</dbReference>
<dbReference type="Proteomes" id="UP000608154">
    <property type="component" value="Unassembled WGS sequence"/>
</dbReference>
<dbReference type="Pfam" id="PF14269">
    <property type="entry name" value="Arylsulfotran_2"/>
    <property type="match status" value="1"/>
</dbReference>
<reference evidence="1" key="1">
    <citation type="journal article" date="2014" name="Int. J. Syst. Evol. Microbiol.">
        <title>Complete genome sequence of Corynebacterium casei LMG S-19264T (=DSM 44701T), isolated from a smear-ripened cheese.</title>
        <authorList>
            <consortium name="US DOE Joint Genome Institute (JGI-PGF)"/>
            <person name="Walter F."/>
            <person name="Albersmeier A."/>
            <person name="Kalinowski J."/>
            <person name="Ruckert C."/>
        </authorList>
    </citation>
    <scope>NUCLEOTIDE SEQUENCE</scope>
    <source>
        <strain evidence="1">CGMCC 1.15095</strain>
    </source>
</reference>
<comment type="caution">
    <text evidence="1">The sequence shown here is derived from an EMBL/GenBank/DDBJ whole genome shotgun (WGS) entry which is preliminary data.</text>
</comment>
<dbReference type="InterPro" id="IPR011044">
    <property type="entry name" value="Quino_amine_DH_bsu"/>
</dbReference>
<evidence type="ECO:0000313" key="2">
    <source>
        <dbReference type="Proteomes" id="UP000608154"/>
    </source>
</evidence>
<evidence type="ECO:0008006" key="3">
    <source>
        <dbReference type="Google" id="ProtNLM"/>
    </source>
</evidence>
<reference evidence="1" key="2">
    <citation type="submission" date="2020-09" db="EMBL/GenBank/DDBJ databases">
        <authorList>
            <person name="Sun Q."/>
            <person name="Zhou Y."/>
        </authorList>
    </citation>
    <scope>NUCLEOTIDE SEQUENCE</scope>
    <source>
        <strain evidence="1">CGMCC 1.15095</strain>
    </source>
</reference>
<name>A0A916X503_9SPHN</name>
<dbReference type="AlphaFoldDB" id="A0A916X503"/>
<dbReference type="RefSeq" id="WP_188769941.1">
    <property type="nucleotide sequence ID" value="NZ_BMHK01000007.1"/>
</dbReference>
<dbReference type="SUPFAM" id="SSF50969">
    <property type="entry name" value="YVTN repeat-like/Quinoprotein amine dehydrogenase"/>
    <property type="match status" value="1"/>
</dbReference>
<gene>
    <name evidence="1" type="ORF">GCM10011494_14360</name>
</gene>
<dbReference type="EMBL" id="BMHK01000007">
    <property type="protein sequence ID" value="GGB97019.1"/>
    <property type="molecule type" value="Genomic_DNA"/>
</dbReference>
<proteinExistence type="predicted"/>
<sequence>MITWLTYVPRFVHDTWNDLRTDPFGPSRVPDEFGDRARYQPVDNHTPYRIEGLVMRKGPSASAPEPGWRVLYGIFRIDGEPQYAALALSPRFAIEHVWLVDHDVLSESGETVGAAYFPHGFAVLRDGSILAGFDDHYRTVRVGACGKRIWTSEARLNHAIYPVDGDRFAWGVGAEDHLQKIDLRTGRIAQDISIEDLRRANPDLTVLEMRRIDDNALGLNTRGDAGAYHPDAYHANDAEPLPPELAARFPGFRAGDLLISLRSLNLVAVVDPHTRKIKWLTNSHTLRQHDPDWEPDGTISVFDNQMGRKFSRVVNYDPRTDQYRTILNGSSMNFYSRIRGKQQLLGSGAMLVSSAEQGRVFELGRDGKVSSEILIHDPENPGKNFVFSEAIHFAPDDPLFEKVKSCPR</sequence>
<keyword evidence="2" id="KW-1185">Reference proteome</keyword>
<protein>
    <recommendedName>
        <fullName evidence="3">Arylsulfotransferase ASST</fullName>
    </recommendedName>
</protein>
<organism evidence="1 2">
    <name type="scientific">Novosphingobium endophyticum</name>
    <dbReference type="NCBI Taxonomy" id="1955250"/>
    <lineage>
        <taxon>Bacteria</taxon>
        <taxon>Pseudomonadati</taxon>
        <taxon>Pseudomonadota</taxon>
        <taxon>Alphaproteobacteria</taxon>
        <taxon>Sphingomonadales</taxon>
        <taxon>Sphingomonadaceae</taxon>
        <taxon>Novosphingobium</taxon>
    </lineage>
</organism>
<dbReference type="InterPro" id="IPR039535">
    <property type="entry name" value="ASST-like"/>
</dbReference>